<protein>
    <submittedName>
        <fullName evidence="1">Uncharacterized protein</fullName>
    </submittedName>
</protein>
<name>A0AAV7XR17_9NEOP</name>
<accession>A0AAV7XR17</accession>
<dbReference type="Proteomes" id="UP001075354">
    <property type="component" value="Chromosome 4"/>
</dbReference>
<comment type="caution">
    <text evidence="1">The sequence shown here is derived from an EMBL/GenBank/DDBJ whole genome shotgun (WGS) entry which is preliminary data.</text>
</comment>
<evidence type="ECO:0000313" key="1">
    <source>
        <dbReference type="EMBL" id="KAJ1528740.1"/>
    </source>
</evidence>
<evidence type="ECO:0000313" key="2">
    <source>
        <dbReference type="Proteomes" id="UP001075354"/>
    </source>
</evidence>
<gene>
    <name evidence="1" type="ORF">ONE63_007130</name>
</gene>
<dbReference type="AlphaFoldDB" id="A0AAV7XR17"/>
<keyword evidence="2" id="KW-1185">Reference proteome</keyword>
<proteinExistence type="predicted"/>
<organism evidence="1 2">
    <name type="scientific">Megalurothrips usitatus</name>
    <name type="common">bean blossom thrips</name>
    <dbReference type="NCBI Taxonomy" id="439358"/>
    <lineage>
        <taxon>Eukaryota</taxon>
        <taxon>Metazoa</taxon>
        <taxon>Ecdysozoa</taxon>
        <taxon>Arthropoda</taxon>
        <taxon>Hexapoda</taxon>
        <taxon>Insecta</taxon>
        <taxon>Pterygota</taxon>
        <taxon>Neoptera</taxon>
        <taxon>Paraneoptera</taxon>
        <taxon>Thysanoptera</taxon>
        <taxon>Terebrantia</taxon>
        <taxon>Thripoidea</taxon>
        <taxon>Thripidae</taxon>
        <taxon>Megalurothrips</taxon>
    </lineage>
</organism>
<dbReference type="Pfam" id="PF14223">
    <property type="entry name" value="Retrotran_gag_2"/>
    <property type="match status" value="1"/>
</dbReference>
<reference evidence="1" key="1">
    <citation type="submission" date="2022-12" db="EMBL/GenBank/DDBJ databases">
        <title>Chromosome-level genome assembly of the bean flower thrips Megalurothrips usitatus.</title>
        <authorList>
            <person name="Ma L."/>
            <person name="Liu Q."/>
            <person name="Li H."/>
            <person name="Cai W."/>
        </authorList>
    </citation>
    <scope>NUCLEOTIDE SEQUENCE</scope>
    <source>
        <strain evidence="1">Cailab_2022a</strain>
    </source>
</reference>
<dbReference type="EMBL" id="JAPTSV010000004">
    <property type="protein sequence ID" value="KAJ1528740.1"/>
    <property type="molecule type" value="Genomic_DNA"/>
</dbReference>
<sequence length="155" mass="17462">MSSKEEIDSVTRLTDAQTFALWEFEIGILFEAKNLKGIVSGETKMPEEDQKAIAQWKTQDALAKHIILRTIDSSVKAHVLTLKTASEMFASISKICLEIFYRAIFDDKGVKFIHGKVIYDEDDVVLVGEKQRNGLYTVDLGTDEEAMITQKTKSN</sequence>